<evidence type="ECO:0000256" key="1">
    <source>
        <dbReference type="SAM" id="MobiDB-lite"/>
    </source>
</evidence>
<keyword evidence="3" id="KW-1185">Reference proteome</keyword>
<comment type="caution">
    <text evidence="2">The sequence shown here is derived from an EMBL/GenBank/DDBJ whole genome shotgun (WGS) entry which is preliminary data.</text>
</comment>
<accession>A0A4C1YCX4</accession>
<feature type="region of interest" description="Disordered" evidence="1">
    <location>
        <begin position="117"/>
        <end position="136"/>
    </location>
</feature>
<dbReference type="EMBL" id="BGZK01001153">
    <property type="protein sequence ID" value="GBP72692.1"/>
    <property type="molecule type" value="Genomic_DNA"/>
</dbReference>
<evidence type="ECO:0000313" key="2">
    <source>
        <dbReference type="EMBL" id="GBP72692.1"/>
    </source>
</evidence>
<evidence type="ECO:0000313" key="3">
    <source>
        <dbReference type="Proteomes" id="UP000299102"/>
    </source>
</evidence>
<dbReference type="Proteomes" id="UP000299102">
    <property type="component" value="Unassembled WGS sequence"/>
</dbReference>
<proteinExistence type="predicted"/>
<feature type="compositionally biased region" description="Basic and acidic residues" evidence="1">
    <location>
        <begin position="121"/>
        <end position="136"/>
    </location>
</feature>
<organism evidence="2 3">
    <name type="scientific">Eumeta variegata</name>
    <name type="common">Bagworm moth</name>
    <name type="synonym">Eumeta japonica</name>
    <dbReference type="NCBI Taxonomy" id="151549"/>
    <lineage>
        <taxon>Eukaryota</taxon>
        <taxon>Metazoa</taxon>
        <taxon>Ecdysozoa</taxon>
        <taxon>Arthropoda</taxon>
        <taxon>Hexapoda</taxon>
        <taxon>Insecta</taxon>
        <taxon>Pterygota</taxon>
        <taxon>Neoptera</taxon>
        <taxon>Endopterygota</taxon>
        <taxon>Lepidoptera</taxon>
        <taxon>Glossata</taxon>
        <taxon>Ditrysia</taxon>
        <taxon>Tineoidea</taxon>
        <taxon>Psychidae</taxon>
        <taxon>Oiketicinae</taxon>
        <taxon>Eumeta</taxon>
    </lineage>
</organism>
<sequence length="157" mass="17957">MELHILIPRLGFLGIVSRCTLAMFDLQGLIMELEVDTGSEDEAGSLALEIGNEITYILKLFGIVLIRFSAMIDFQDVMTELEEITRVPDERFTGTGKPLAIVLVQFISVGRTFGNNRNRRKERERERNREKESERAVRRTIRADGGLIGPYLERTRE</sequence>
<reference evidence="2 3" key="1">
    <citation type="journal article" date="2019" name="Commun. Biol.">
        <title>The bagworm genome reveals a unique fibroin gene that provides high tensile strength.</title>
        <authorList>
            <person name="Kono N."/>
            <person name="Nakamura H."/>
            <person name="Ohtoshi R."/>
            <person name="Tomita M."/>
            <person name="Numata K."/>
            <person name="Arakawa K."/>
        </authorList>
    </citation>
    <scope>NUCLEOTIDE SEQUENCE [LARGE SCALE GENOMIC DNA]</scope>
</reference>
<dbReference type="AlphaFoldDB" id="A0A4C1YCX4"/>
<gene>
    <name evidence="2" type="ORF">EVAR_52170_1</name>
</gene>
<protein>
    <submittedName>
        <fullName evidence="2">Uncharacterized protein</fullName>
    </submittedName>
</protein>
<name>A0A4C1YCX4_EUMVA</name>